<dbReference type="Proteomes" id="UP001497516">
    <property type="component" value="Chromosome 4"/>
</dbReference>
<sequence>MDLLVGSSSCGWRGVVGRRGKKLGWREEQPARRSRRLGGAAARRLGRRSPRRSWEEQEAGRRRSSRRREAGLAGRSSARGERWVLWGEVQPPQRIPAASKKLVSCGEKMAAARCWLRLDLEMVEFCYFN</sequence>
<feature type="compositionally biased region" description="Basic and acidic residues" evidence="1">
    <location>
        <begin position="52"/>
        <end position="61"/>
    </location>
</feature>
<accession>A0AAV2E8J2</accession>
<evidence type="ECO:0000256" key="1">
    <source>
        <dbReference type="SAM" id="MobiDB-lite"/>
    </source>
</evidence>
<protein>
    <submittedName>
        <fullName evidence="2">Uncharacterized protein</fullName>
    </submittedName>
</protein>
<organism evidence="2 3">
    <name type="scientific">Linum trigynum</name>
    <dbReference type="NCBI Taxonomy" id="586398"/>
    <lineage>
        <taxon>Eukaryota</taxon>
        <taxon>Viridiplantae</taxon>
        <taxon>Streptophyta</taxon>
        <taxon>Embryophyta</taxon>
        <taxon>Tracheophyta</taxon>
        <taxon>Spermatophyta</taxon>
        <taxon>Magnoliopsida</taxon>
        <taxon>eudicotyledons</taxon>
        <taxon>Gunneridae</taxon>
        <taxon>Pentapetalae</taxon>
        <taxon>rosids</taxon>
        <taxon>fabids</taxon>
        <taxon>Malpighiales</taxon>
        <taxon>Linaceae</taxon>
        <taxon>Linum</taxon>
    </lineage>
</organism>
<feature type="region of interest" description="Disordered" evidence="1">
    <location>
        <begin position="23"/>
        <end position="78"/>
    </location>
</feature>
<dbReference type="AlphaFoldDB" id="A0AAV2E8J2"/>
<evidence type="ECO:0000313" key="3">
    <source>
        <dbReference type="Proteomes" id="UP001497516"/>
    </source>
</evidence>
<proteinExistence type="predicted"/>
<keyword evidence="3" id="KW-1185">Reference proteome</keyword>
<name>A0AAV2E8J2_9ROSI</name>
<reference evidence="2 3" key="1">
    <citation type="submission" date="2024-04" db="EMBL/GenBank/DDBJ databases">
        <authorList>
            <person name="Fracassetti M."/>
        </authorList>
    </citation>
    <scope>NUCLEOTIDE SEQUENCE [LARGE SCALE GENOMIC DNA]</scope>
</reference>
<gene>
    <name evidence="2" type="ORF">LTRI10_LOCUS23331</name>
</gene>
<evidence type="ECO:0000313" key="2">
    <source>
        <dbReference type="EMBL" id="CAL1381982.1"/>
    </source>
</evidence>
<dbReference type="EMBL" id="OZ034817">
    <property type="protein sequence ID" value="CAL1381982.1"/>
    <property type="molecule type" value="Genomic_DNA"/>
</dbReference>